<feature type="binding site" evidence="2">
    <location>
        <position position="121"/>
    </location>
    <ligand>
        <name>Mg(2+)</name>
        <dbReference type="ChEBI" id="CHEBI:18420"/>
        <label>1</label>
    </ligand>
</feature>
<dbReference type="InterPro" id="IPR010918">
    <property type="entry name" value="PurM-like_C_dom"/>
</dbReference>
<dbReference type="PANTHER" id="PTHR30270:SF0">
    <property type="entry name" value="THIAMINE-MONOPHOSPHATE KINASE"/>
    <property type="match status" value="1"/>
</dbReference>
<dbReference type="PANTHER" id="PTHR30270">
    <property type="entry name" value="THIAMINE-MONOPHOSPHATE KINASE"/>
    <property type="match status" value="1"/>
</dbReference>
<feature type="binding site" evidence="2">
    <location>
        <position position="74"/>
    </location>
    <ligand>
        <name>Mg(2+)</name>
        <dbReference type="ChEBI" id="CHEBI:18420"/>
        <label>3</label>
    </ligand>
</feature>
<feature type="binding site" evidence="2">
    <location>
        <position position="46"/>
    </location>
    <ligand>
        <name>Mg(2+)</name>
        <dbReference type="ChEBI" id="CHEBI:18420"/>
        <label>1</label>
    </ligand>
</feature>
<feature type="binding site" evidence="2">
    <location>
        <position position="74"/>
    </location>
    <ligand>
        <name>Mg(2+)</name>
        <dbReference type="ChEBI" id="CHEBI:18420"/>
        <label>4</label>
    </ligand>
</feature>
<dbReference type="SUPFAM" id="SSF55326">
    <property type="entry name" value="PurM N-terminal domain-like"/>
    <property type="match status" value="1"/>
</dbReference>
<evidence type="ECO:0000313" key="5">
    <source>
        <dbReference type="EMBL" id="MBD7955586.1"/>
    </source>
</evidence>
<keyword evidence="2" id="KW-0547">Nucleotide-binding</keyword>
<comment type="caution">
    <text evidence="2">Lacks conserved residue(s) required for the propagation of feature annotation.</text>
</comment>
<dbReference type="Gene3D" id="3.90.650.10">
    <property type="entry name" value="PurM-like C-terminal domain"/>
    <property type="match status" value="1"/>
</dbReference>
<comment type="miscellaneous">
    <text evidence="2">Reaction mechanism of ThiL seems to utilize a direct, inline transfer of the gamma-phosphate of ATP to TMP rather than a phosphorylated enzyme intermediate.</text>
</comment>
<dbReference type="GO" id="GO:0009228">
    <property type="term" value="P:thiamine biosynthetic process"/>
    <property type="evidence" value="ECO:0007669"/>
    <property type="project" value="UniProtKB-KW"/>
</dbReference>
<dbReference type="InterPro" id="IPR016188">
    <property type="entry name" value="PurM-like_N"/>
</dbReference>
<evidence type="ECO:0000259" key="4">
    <source>
        <dbReference type="Pfam" id="PF02769"/>
    </source>
</evidence>
<feature type="binding site" evidence="2">
    <location>
        <position position="217"/>
    </location>
    <ligand>
        <name>ATP</name>
        <dbReference type="ChEBI" id="CHEBI:30616"/>
    </ligand>
</feature>
<dbReference type="Proteomes" id="UP000636938">
    <property type="component" value="Unassembled WGS sequence"/>
</dbReference>
<feature type="binding site" evidence="2">
    <location>
        <position position="29"/>
    </location>
    <ligand>
        <name>Mg(2+)</name>
        <dbReference type="ChEBI" id="CHEBI:18420"/>
        <label>3</label>
    </ligand>
</feature>
<comment type="similarity">
    <text evidence="2">Belongs to the thiamine-monophosphate kinase family.</text>
</comment>
<dbReference type="InterPro" id="IPR006283">
    <property type="entry name" value="ThiL-like"/>
</dbReference>
<keyword evidence="2 5" id="KW-0418">Kinase</keyword>
<feature type="binding site" evidence="2">
    <location>
        <position position="46"/>
    </location>
    <ligand>
        <name>Mg(2+)</name>
        <dbReference type="ChEBI" id="CHEBI:18420"/>
        <label>2</label>
    </ligand>
</feature>
<dbReference type="NCBIfam" id="TIGR01379">
    <property type="entry name" value="thiL"/>
    <property type="match status" value="1"/>
</dbReference>
<keyword evidence="6" id="KW-1185">Reference proteome</keyword>
<feature type="domain" description="PurM-like N-terminal" evidence="3">
    <location>
        <begin position="27"/>
        <end position="137"/>
    </location>
</feature>
<dbReference type="GO" id="GO:0000287">
    <property type="term" value="F:magnesium ion binding"/>
    <property type="evidence" value="ECO:0007669"/>
    <property type="project" value="UniProtKB-UniRule"/>
</dbReference>
<dbReference type="HAMAP" id="MF_02128">
    <property type="entry name" value="TMP_kinase"/>
    <property type="match status" value="1"/>
</dbReference>
<dbReference type="InterPro" id="IPR036921">
    <property type="entry name" value="PurM-like_N_sf"/>
</dbReference>
<reference evidence="5 6" key="1">
    <citation type="submission" date="2020-08" db="EMBL/GenBank/DDBJ databases">
        <title>A Genomic Blueprint of the Chicken Gut Microbiome.</title>
        <authorList>
            <person name="Gilroy R."/>
            <person name="Ravi A."/>
            <person name="Getino M."/>
            <person name="Pursley I."/>
            <person name="Horton D.L."/>
            <person name="Alikhan N.-F."/>
            <person name="Baker D."/>
            <person name="Gharbi K."/>
            <person name="Hall N."/>
            <person name="Watson M."/>
            <person name="Adriaenssens E.M."/>
            <person name="Foster-Nyarko E."/>
            <person name="Jarju S."/>
            <person name="Secka A."/>
            <person name="Antonio M."/>
            <person name="Oren A."/>
            <person name="Chaudhuri R."/>
            <person name="La Ragione R.M."/>
            <person name="Hildebrand F."/>
            <person name="Pallen M.J."/>
        </authorList>
    </citation>
    <scope>NUCLEOTIDE SEQUENCE [LARGE SCALE GENOMIC DNA]</scope>
    <source>
        <strain evidence="5 6">Sa5BUN4</strain>
    </source>
</reference>
<dbReference type="GO" id="GO:0009030">
    <property type="term" value="F:thiamine-phosphate kinase activity"/>
    <property type="evidence" value="ECO:0007669"/>
    <property type="project" value="UniProtKB-UniRule"/>
</dbReference>
<accession>A0A8X8K686</accession>
<feature type="binding site" evidence="2">
    <location>
        <position position="215"/>
    </location>
    <ligand>
        <name>Mg(2+)</name>
        <dbReference type="ChEBI" id="CHEBI:18420"/>
        <label>3</label>
    </ligand>
</feature>
<feature type="binding site" evidence="2">
    <location>
        <position position="74"/>
    </location>
    <ligand>
        <name>Mg(2+)</name>
        <dbReference type="ChEBI" id="CHEBI:18420"/>
        <label>2</label>
    </ligand>
</feature>
<evidence type="ECO:0000256" key="1">
    <source>
        <dbReference type="ARBA" id="ARBA00022977"/>
    </source>
</evidence>
<dbReference type="AlphaFoldDB" id="A0A8X8K686"/>
<dbReference type="GO" id="GO:0009229">
    <property type="term" value="P:thiamine diphosphate biosynthetic process"/>
    <property type="evidence" value="ECO:0007669"/>
    <property type="project" value="UniProtKB-UniRule"/>
</dbReference>
<feature type="binding site" evidence="2">
    <location>
        <position position="29"/>
    </location>
    <ligand>
        <name>Mg(2+)</name>
        <dbReference type="ChEBI" id="CHEBI:18420"/>
        <label>4</label>
    </ligand>
</feature>
<keyword evidence="2" id="KW-0067">ATP-binding</keyword>
<feature type="binding site" evidence="2">
    <location>
        <begin position="120"/>
        <end position="121"/>
    </location>
    <ligand>
        <name>ATP</name>
        <dbReference type="ChEBI" id="CHEBI:30616"/>
    </ligand>
</feature>
<dbReference type="Pfam" id="PF02769">
    <property type="entry name" value="AIRS_C"/>
    <property type="match status" value="1"/>
</dbReference>
<dbReference type="CDD" id="cd02194">
    <property type="entry name" value="ThiL"/>
    <property type="match status" value="1"/>
</dbReference>
<evidence type="ECO:0000259" key="3">
    <source>
        <dbReference type="Pfam" id="PF00586"/>
    </source>
</evidence>
<feature type="binding site" evidence="2">
    <location>
        <position position="145"/>
    </location>
    <ligand>
        <name>ATP</name>
        <dbReference type="ChEBI" id="CHEBI:30616"/>
    </ligand>
</feature>
<dbReference type="EMBL" id="JACSQS010000019">
    <property type="protein sequence ID" value="MBD7955586.1"/>
    <property type="molecule type" value="Genomic_DNA"/>
</dbReference>
<dbReference type="SUPFAM" id="SSF56042">
    <property type="entry name" value="PurM C-terminal domain-like"/>
    <property type="match status" value="1"/>
</dbReference>
<comment type="function">
    <text evidence="2">Catalyzes the ATP-dependent phosphorylation of thiamine-monophosphate (TMP) to form thiamine-pyrophosphate (TPP), the active form of vitamin B1.</text>
</comment>
<keyword evidence="2" id="KW-0479">Metal-binding</keyword>
<evidence type="ECO:0000256" key="2">
    <source>
        <dbReference type="HAMAP-Rule" id="MF_02128"/>
    </source>
</evidence>
<keyword evidence="1 2" id="KW-0784">Thiamine biosynthesis</keyword>
<feature type="domain" description="PurM-like C-terminal" evidence="4">
    <location>
        <begin position="149"/>
        <end position="304"/>
    </location>
</feature>
<comment type="pathway">
    <text evidence="2">Cofactor biosynthesis; thiamine diphosphate biosynthesis; thiamine diphosphate from thiamine phosphate: step 1/1.</text>
</comment>
<dbReference type="GO" id="GO:0005524">
    <property type="term" value="F:ATP binding"/>
    <property type="evidence" value="ECO:0007669"/>
    <property type="project" value="UniProtKB-UniRule"/>
</dbReference>
<dbReference type="EC" id="2.7.4.16" evidence="2"/>
<feature type="binding site" evidence="2">
    <location>
        <position position="44"/>
    </location>
    <ligand>
        <name>Mg(2+)</name>
        <dbReference type="ChEBI" id="CHEBI:18420"/>
        <label>4</label>
    </ligand>
</feature>
<feature type="binding site" evidence="2">
    <location>
        <position position="53"/>
    </location>
    <ligand>
        <name>substrate</name>
    </ligand>
</feature>
<comment type="catalytic activity">
    <reaction evidence="2">
        <text>thiamine phosphate + ATP = thiamine diphosphate + ADP</text>
        <dbReference type="Rhea" id="RHEA:15913"/>
        <dbReference type="ChEBI" id="CHEBI:30616"/>
        <dbReference type="ChEBI" id="CHEBI:37575"/>
        <dbReference type="ChEBI" id="CHEBI:58937"/>
        <dbReference type="ChEBI" id="CHEBI:456216"/>
        <dbReference type="EC" id="2.7.4.16"/>
    </reaction>
</comment>
<keyword evidence="2" id="KW-0460">Magnesium</keyword>
<gene>
    <name evidence="2 5" type="primary">thiL</name>
    <name evidence="5" type="ORF">H9654_15400</name>
</gene>
<name>A0A8X8K686_9GAMM</name>
<dbReference type="PIRSF" id="PIRSF005303">
    <property type="entry name" value="Thiam_monoph_kin"/>
    <property type="match status" value="1"/>
</dbReference>
<feature type="binding site" evidence="2">
    <location>
        <position position="218"/>
    </location>
    <ligand>
        <name>Mg(2+)</name>
        <dbReference type="ChEBI" id="CHEBI:18420"/>
        <label>5</label>
    </ligand>
</feature>
<sequence length="320" mass="33913">MSLAEFALIDRIRARSKGRDDVVLGIGDDAALLQPLAGHWLAVTADTLNSGVHFPPETLPADIGWKTLAVNLSDLAAMGATPSWGTLALSLPEASAAWIDAFADGFFALADAHDWRLIGGDTTRGPLSLSVTAFGQVPHGQALRRDGAQVGDDIWVSGTLGDAAGALQLWQRGEMDVTCGAGDADREYLRQRLLRPTPRVDLGMALRGVATAAVDVSDGLLADLGHIARRSGVSAMLAEENVPVSRELRSVRGSADALLHAVEGGDDYELCFTSNPSMRAHIQSLSNRTGLRLSRIGYIRKGEGVHCGGKDLQGGYQHFT</sequence>
<keyword evidence="2 5" id="KW-0808">Transferase</keyword>
<dbReference type="InterPro" id="IPR036676">
    <property type="entry name" value="PurM-like_C_sf"/>
</dbReference>
<evidence type="ECO:0000313" key="6">
    <source>
        <dbReference type="Proteomes" id="UP000636938"/>
    </source>
</evidence>
<dbReference type="RefSeq" id="WP_191771678.1">
    <property type="nucleotide sequence ID" value="NZ_JACSQS010000019.1"/>
</dbReference>
<organism evidence="5 6">
    <name type="scientific">Stenotrophomonas lacuserhaii</name>
    <dbReference type="NCBI Taxonomy" id="2760084"/>
    <lineage>
        <taxon>Bacteria</taxon>
        <taxon>Pseudomonadati</taxon>
        <taxon>Pseudomonadota</taxon>
        <taxon>Gammaproteobacteria</taxon>
        <taxon>Lysobacterales</taxon>
        <taxon>Lysobacteraceae</taxon>
        <taxon>Stenotrophomonas</taxon>
    </lineage>
</organism>
<protein>
    <recommendedName>
        <fullName evidence="2">Thiamine-monophosphate kinase</fullName>
        <shortName evidence="2">TMP kinase</shortName>
        <shortName evidence="2">Thiamine-phosphate kinase</shortName>
        <ecNumber evidence="2">2.7.4.16</ecNumber>
    </recommendedName>
</protein>
<feature type="binding site" evidence="2">
    <location>
        <position position="266"/>
    </location>
    <ligand>
        <name>substrate</name>
    </ligand>
</feature>
<feature type="binding site" evidence="2">
    <location>
        <position position="316"/>
    </location>
    <ligand>
        <name>substrate</name>
    </ligand>
</feature>
<comment type="caution">
    <text evidence="5">The sequence shown here is derived from an EMBL/GenBank/DDBJ whole genome shotgun (WGS) entry which is preliminary data.</text>
</comment>
<dbReference type="Pfam" id="PF00586">
    <property type="entry name" value="AIRS"/>
    <property type="match status" value="1"/>
</dbReference>
<dbReference type="Gene3D" id="3.30.1330.10">
    <property type="entry name" value="PurM-like, N-terminal domain"/>
    <property type="match status" value="1"/>
</dbReference>
<proteinExistence type="inferred from homology"/>